<dbReference type="SMART" id="SM00990">
    <property type="entry name" value="VRR_NUC"/>
    <property type="match status" value="1"/>
</dbReference>
<dbReference type="RefSeq" id="WP_006691761.1">
    <property type="nucleotide sequence ID" value="NZ_JH376797.1"/>
</dbReference>
<keyword evidence="3" id="KW-0378">Hydrolase</keyword>
<gene>
    <name evidence="5" type="ORF">HMPREF9334_00310</name>
</gene>
<protein>
    <recommendedName>
        <fullName evidence="4">VRR-NUC domain-containing protein</fullName>
    </recommendedName>
</protein>
<evidence type="ECO:0000313" key="6">
    <source>
        <dbReference type="Proteomes" id="UP000004129"/>
    </source>
</evidence>
<reference evidence="5 6" key="1">
    <citation type="submission" date="2011-08" db="EMBL/GenBank/DDBJ databases">
        <title>The Genome Sequence of Selenomonas infelix ATCC 43532.</title>
        <authorList>
            <consortium name="The Broad Institute Genome Sequencing Platform"/>
            <person name="Earl A."/>
            <person name="Ward D."/>
            <person name="Feldgarden M."/>
            <person name="Gevers D."/>
            <person name="Izard J."/>
            <person name="Blanton J.M."/>
            <person name="Baranova O.V."/>
            <person name="Dewhirst F.E."/>
            <person name="Young S.K."/>
            <person name="Zeng Q."/>
            <person name="Gargeya S."/>
            <person name="Fitzgerald M."/>
            <person name="Haas B."/>
            <person name="Abouelleil A."/>
            <person name="Alvarado L."/>
            <person name="Arachchi H.M."/>
            <person name="Berlin A."/>
            <person name="Brown A."/>
            <person name="Chapman S.B."/>
            <person name="Chen Z."/>
            <person name="Dunbar C."/>
            <person name="Freedman E."/>
            <person name="Gearin G."/>
            <person name="Gellesch M."/>
            <person name="Goldberg J."/>
            <person name="Griggs A."/>
            <person name="Gujja S."/>
            <person name="Heiman D."/>
            <person name="Howarth C."/>
            <person name="Larson L."/>
            <person name="Lui A."/>
            <person name="MacDonald P.J.P."/>
            <person name="Montmayeur A."/>
            <person name="Murphy C."/>
            <person name="Neiman D."/>
            <person name="Pearson M."/>
            <person name="Priest M."/>
            <person name="Roberts A."/>
            <person name="Saif S."/>
            <person name="Shea T."/>
            <person name="Shenoy N."/>
            <person name="Sisk P."/>
            <person name="Stolte C."/>
            <person name="Sykes S."/>
            <person name="Wortman J."/>
            <person name="Nusbaum C."/>
            <person name="Birren B."/>
        </authorList>
    </citation>
    <scope>NUCLEOTIDE SEQUENCE [LARGE SCALE GENOMIC DNA]</scope>
    <source>
        <strain evidence="5 6">ATCC 43532</strain>
    </source>
</reference>
<organism evidence="5 6">
    <name type="scientific">Selenomonas infelix ATCC 43532</name>
    <dbReference type="NCBI Taxonomy" id="679201"/>
    <lineage>
        <taxon>Bacteria</taxon>
        <taxon>Bacillati</taxon>
        <taxon>Bacillota</taxon>
        <taxon>Negativicutes</taxon>
        <taxon>Selenomonadales</taxon>
        <taxon>Selenomonadaceae</taxon>
        <taxon>Selenomonas</taxon>
    </lineage>
</organism>
<sequence length="108" mass="12226">MKERDIEVLLRDGVKQLGGKAYKWTSPGNAGVPDRIVILPGGRIVFVELKQECGRLTRLQKVQQEQLTRLKVPVATLYGIADVRKFLDWAKEHSTYDLQSTSVPKVLH</sequence>
<comment type="cofactor">
    <cofactor evidence="1">
        <name>Mg(2+)</name>
        <dbReference type="ChEBI" id="CHEBI:18420"/>
    </cofactor>
</comment>
<evidence type="ECO:0000256" key="3">
    <source>
        <dbReference type="ARBA" id="ARBA00022801"/>
    </source>
</evidence>
<feature type="domain" description="VRR-NUC" evidence="4">
    <location>
        <begin position="1"/>
        <end position="81"/>
    </location>
</feature>
<dbReference type="OrthoDB" id="6706702at2"/>
<dbReference type="eggNOG" id="ENOG5032Y88">
    <property type="taxonomic scope" value="Bacteria"/>
</dbReference>
<dbReference type="Proteomes" id="UP000004129">
    <property type="component" value="Unassembled WGS sequence"/>
</dbReference>
<accession>G5GM29</accession>
<keyword evidence="2" id="KW-0540">Nuclease</keyword>
<proteinExistence type="predicted"/>
<dbReference type="STRING" id="679201.HMPREF9334_00310"/>
<dbReference type="GO" id="GO:0004518">
    <property type="term" value="F:nuclease activity"/>
    <property type="evidence" value="ECO:0007669"/>
    <property type="project" value="UniProtKB-KW"/>
</dbReference>
<dbReference type="GO" id="GO:0003676">
    <property type="term" value="F:nucleic acid binding"/>
    <property type="evidence" value="ECO:0007669"/>
    <property type="project" value="InterPro"/>
</dbReference>
<comment type="caution">
    <text evidence="5">The sequence shown here is derived from an EMBL/GenBank/DDBJ whole genome shotgun (WGS) entry which is preliminary data.</text>
</comment>
<evidence type="ECO:0000256" key="1">
    <source>
        <dbReference type="ARBA" id="ARBA00001946"/>
    </source>
</evidence>
<evidence type="ECO:0000259" key="4">
    <source>
        <dbReference type="SMART" id="SM00990"/>
    </source>
</evidence>
<dbReference type="HOGENOM" id="CLU_161041_1_0_9"/>
<evidence type="ECO:0000256" key="2">
    <source>
        <dbReference type="ARBA" id="ARBA00022722"/>
    </source>
</evidence>
<dbReference type="PATRIC" id="fig|679201.3.peg.316"/>
<name>G5GM29_9FIRM</name>
<evidence type="ECO:0000313" key="5">
    <source>
        <dbReference type="EMBL" id="EHG22274.1"/>
    </source>
</evidence>
<dbReference type="AlphaFoldDB" id="G5GM29"/>
<dbReference type="EMBL" id="ACZM01000003">
    <property type="protein sequence ID" value="EHG22274.1"/>
    <property type="molecule type" value="Genomic_DNA"/>
</dbReference>
<dbReference type="GO" id="GO:0016788">
    <property type="term" value="F:hydrolase activity, acting on ester bonds"/>
    <property type="evidence" value="ECO:0007669"/>
    <property type="project" value="InterPro"/>
</dbReference>
<dbReference type="InterPro" id="IPR011856">
    <property type="entry name" value="tRNA_endonuc-like_dom_sf"/>
</dbReference>
<keyword evidence="6" id="KW-1185">Reference proteome</keyword>
<dbReference type="InterPro" id="IPR014883">
    <property type="entry name" value="VRR_NUC"/>
</dbReference>
<dbReference type="Gene3D" id="3.40.1350.10">
    <property type="match status" value="1"/>
</dbReference>